<accession>A0A2I1CVZ2</accession>
<organism evidence="1 2">
    <name type="scientific">Aspergillus campestris (strain IBT 28561)</name>
    <dbReference type="NCBI Taxonomy" id="1392248"/>
    <lineage>
        <taxon>Eukaryota</taxon>
        <taxon>Fungi</taxon>
        <taxon>Dikarya</taxon>
        <taxon>Ascomycota</taxon>
        <taxon>Pezizomycotina</taxon>
        <taxon>Eurotiomycetes</taxon>
        <taxon>Eurotiomycetidae</taxon>
        <taxon>Eurotiales</taxon>
        <taxon>Aspergillaceae</taxon>
        <taxon>Aspergillus</taxon>
        <taxon>Aspergillus subgen. Circumdati</taxon>
    </lineage>
</organism>
<evidence type="ECO:0000313" key="1">
    <source>
        <dbReference type="EMBL" id="PKY01796.1"/>
    </source>
</evidence>
<sequence length="253" mass="29111">MVRAVYVDTICDDAFGDLPTVWLQPCSRTLRHLTLSSTQYFGFFPRLPLQGVKFDRLQALSLSKFTFGEPSTLRWVLSHEDTLTELSLDRFAIIYAATFRPDILDDLHPEGFDVDRDHGGHVHITYDGRWHACFDLLKVRLPHLRRFHFGLCVKDWRDGRTLFAREGHIDPGFYVKLYMVYRSGGFGYTTVCGFTEERYISNPEGWTTGWEAFLSLHTTVCRRCAGIEISEETMCPRIGTPEDIVRGQEDDTG</sequence>
<dbReference type="PANTHER" id="PTHR42057">
    <property type="entry name" value="F-BOX DOMAIN PROTEIN (AFU_ORTHOLOGUE AFUA_4G00200)"/>
    <property type="match status" value="1"/>
</dbReference>
<keyword evidence="2" id="KW-1185">Reference proteome</keyword>
<name>A0A2I1CVZ2_ASPC2</name>
<dbReference type="EMBL" id="MSFM01000011">
    <property type="protein sequence ID" value="PKY01796.1"/>
    <property type="molecule type" value="Genomic_DNA"/>
</dbReference>
<reference evidence="1" key="1">
    <citation type="submission" date="2016-12" db="EMBL/GenBank/DDBJ databases">
        <title>The genomes of Aspergillus section Nigri reveals drivers in fungal speciation.</title>
        <authorList>
            <consortium name="DOE Joint Genome Institute"/>
            <person name="Vesth T.C."/>
            <person name="Nybo J."/>
            <person name="Theobald S."/>
            <person name="Brandl J."/>
            <person name="Frisvad J.C."/>
            <person name="Nielsen K.F."/>
            <person name="Lyhne E.K."/>
            <person name="Kogle M.E."/>
            <person name="Kuo A."/>
            <person name="Riley R."/>
            <person name="Clum A."/>
            <person name="Nolan M."/>
            <person name="Lipzen A."/>
            <person name="Salamov A."/>
            <person name="Henrissat B."/>
            <person name="Wiebenga A."/>
            <person name="De vries R.P."/>
            <person name="Grigoriev I.V."/>
            <person name="Mortensen U.H."/>
            <person name="Andersen M.R."/>
            <person name="Baker S.E."/>
        </authorList>
    </citation>
    <scope>NUCLEOTIDE SEQUENCE</scope>
    <source>
        <strain evidence="1">IBT 28561</strain>
    </source>
</reference>
<gene>
    <name evidence="1" type="ORF">P168DRAFT_329712</name>
</gene>
<dbReference type="PANTHER" id="PTHR42057:SF2">
    <property type="entry name" value="F-BOX DOMAIN PROTEIN (AFU_ORTHOLOGUE AFUA_4G00200)-RELATED"/>
    <property type="match status" value="1"/>
</dbReference>
<comment type="caution">
    <text evidence="1">The sequence shown here is derived from an EMBL/GenBank/DDBJ whole genome shotgun (WGS) entry which is preliminary data.</text>
</comment>
<dbReference type="OrthoDB" id="3140657at2759"/>
<dbReference type="GeneID" id="36549022"/>
<dbReference type="Proteomes" id="UP000234254">
    <property type="component" value="Unassembled WGS sequence"/>
</dbReference>
<protein>
    <recommendedName>
        <fullName evidence="3">F-box domain-containing protein</fullName>
    </recommendedName>
</protein>
<evidence type="ECO:0008006" key="3">
    <source>
        <dbReference type="Google" id="ProtNLM"/>
    </source>
</evidence>
<dbReference type="AlphaFoldDB" id="A0A2I1CVZ2"/>
<dbReference type="VEuPathDB" id="FungiDB:P168DRAFT_329712"/>
<dbReference type="RefSeq" id="XP_024690390.1">
    <property type="nucleotide sequence ID" value="XM_024841498.1"/>
</dbReference>
<proteinExistence type="predicted"/>
<evidence type="ECO:0000313" key="2">
    <source>
        <dbReference type="Proteomes" id="UP000234254"/>
    </source>
</evidence>